<reference evidence="1 2" key="1">
    <citation type="journal article" date="2023" name="Hortic Res">
        <title>The complete reference genome for grapevine (Vitis vinifera L.) genetics and breeding.</title>
        <authorList>
            <person name="Shi X."/>
            <person name="Cao S."/>
            <person name="Wang X."/>
            <person name="Huang S."/>
            <person name="Wang Y."/>
            <person name="Liu Z."/>
            <person name="Liu W."/>
            <person name="Leng X."/>
            <person name="Peng Y."/>
            <person name="Wang N."/>
            <person name="Wang Y."/>
            <person name="Ma Z."/>
            <person name="Xu X."/>
            <person name="Zhang F."/>
            <person name="Xue H."/>
            <person name="Zhong H."/>
            <person name="Wang Y."/>
            <person name="Zhang K."/>
            <person name="Velt A."/>
            <person name="Avia K."/>
            <person name="Holtgrawe D."/>
            <person name="Grimplet J."/>
            <person name="Matus J.T."/>
            <person name="Ware D."/>
            <person name="Wu X."/>
            <person name="Wang H."/>
            <person name="Liu C."/>
            <person name="Fang Y."/>
            <person name="Rustenholz C."/>
            <person name="Cheng Z."/>
            <person name="Xiao H."/>
            <person name="Zhou Y."/>
        </authorList>
    </citation>
    <scope>NUCLEOTIDE SEQUENCE [LARGE SCALE GENOMIC DNA]</scope>
    <source>
        <strain evidence="2">cv. Pinot noir / PN40024</strain>
        <tissue evidence="1">Leaf</tissue>
    </source>
</reference>
<protein>
    <recommendedName>
        <fullName evidence="3">Retrovirus-related Pol polyprotein from transposon TNT 1-94</fullName>
    </recommendedName>
</protein>
<evidence type="ECO:0000313" key="2">
    <source>
        <dbReference type="Proteomes" id="UP001227230"/>
    </source>
</evidence>
<dbReference type="Proteomes" id="UP001227230">
    <property type="component" value="Chromosome 13"/>
</dbReference>
<evidence type="ECO:0000313" key="1">
    <source>
        <dbReference type="EMBL" id="WKA01677.1"/>
    </source>
</evidence>
<dbReference type="PANTHER" id="PTHR11439">
    <property type="entry name" value="GAG-POL-RELATED RETROTRANSPOSON"/>
    <property type="match status" value="1"/>
</dbReference>
<organism evidence="1 2">
    <name type="scientific">Vitis vinifera</name>
    <name type="common">Grape</name>
    <dbReference type="NCBI Taxonomy" id="29760"/>
    <lineage>
        <taxon>Eukaryota</taxon>
        <taxon>Viridiplantae</taxon>
        <taxon>Streptophyta</taxon>
        <taxon>Embryophyta</taxon>
        <taxon>Tracheophyta</taxon>
        <taxon>Spermatophyta</taxon>
        <taxon>Magnoliopsida</taxon>
        <taxon>eudicotyledons</taxon>
        <taxon>Gunneridae</taxon>
        <taxon>Pentapetalae</taxon>
        <taxon>rosids</taxon>
        <taxon>Vitales</taxon>
        <taxon>Vitaceae</taxon>
        <taxon>Viteae</taxon>
        <taxon>Vitis</taxon>
    </lineage>
</organism>
<name>A0ABY9D2T8_VITVI</name>
<keyword evidence="2" id="KW-1185">Reference proteome</keyword>
<gene>
    <name evidence="1" type="ORF">VitviT2T_019947</name>
</gene>
<sequence>MLVGYTNADIVGDVDSRKSTLGYLITFIGGTMSWQSKLKKCFTISTIEVEFIVTIEAYKELLWMKKSLNELVFQQDIYQLFCDK</sequence>
<evidence type="ECO:0008006" key="3">
    <source>
        <dbReference type="Google" id="ProtNLM"/>
    </source>
</evidence>
<proteinExistence type="predicted"/>
<accession>A0ABY9D2T8</accession>
<dbReference type="PANTHER" id="PTHR11439:SF483">
    <property type="entry name" value="PEPTIDE SYNTHASE GLIP-LIKE, PUTATIVE (AFU_ORTHOLOGUE AFUA_3G12920)-RELATED"/>
    <property type="match status" value="1"/>
</dbReference>
<dbReference type="EMBL" id="CP126660">
    <property type="protein sequence ID" value="WKA01677.1"/>
    <property type="molecule type" value="Genomic_DNA"/>
</dbReference>
<dbReference type="CDD" id="cd09272">
    <property type="entry name" value="RNase_HI_RT_Ty1"/>
    <property type="match status" value="1"/>
</dbReference>